<dbReference type="Proteomes" id="UP000887564">
    <property type="component" value="Unplaced"/>
</dbReference>
<evidence type="ECO:0000256" key="1">
    <source>
        <dbReference type="SAM" id="MobiDB-lite"/>
    </source>
</evidence>
<evidence type="ECO:0000313" key="2">
    <source>
        <dbReference type="Proteomes" id="UP000887564"/>
    </source>
</evidence>
<accession>A0A914RQZ8</accession>
<feature type="region of interest" description="Disordered" evidence="1">
    <location>
        <begin position="117"/>
        <end position="140"/>
    </location>
</feature>
<keyword evidence="2" id="KW-1185">Reference proteome</keyword>
<organism evidence="2 3">
    <name type="scientific">Parascaris equorum</name>
    <name type="common">Equine roundworm</name>
    <dbReference type="NCBI Taxonomy" id="6256"/>
    <lineage>
        <taxon>Eukaryota</taxon>
        <taxon>Metazoa</taxon>
        <taxon>Ecdysozoa</taxon>
        <taxon>Nematoda</taxon>
        <taxon>Chromadorea</taxon>
        <taxon>Rhabditida</taxon>
        <taxon>Spirurina</taxon>
        <taxon>Ascaridomorpha</taxon>
        <taxon>Ascaridoidea</taxon>
        <taxon>Ascarididae</taxon>
        <taxon>Parascaris</taxon>
    </lineage>
</organism>
<protein>
    <submittedName>
        <fullName evidence="3">Uncharacterized protein</fullName>
    </submittedName>
</protein>
<dbReference type="AlphaFoldDB" id="A0A914RQZ8"/>
<name>A0A914RQZ8_PAREQ</name>
<sequence length="140" mass="15776">VDLSQDLQITAEIYRPVSELPDVQSASSYDNDFMNAYVANEELVGIIAELLHIKATNLTQAMTMKRTVMKNDTVITRYNVNEVMNRDLCLRTCIRVWGGGEEEKWSFVHNDGLLSLSTPSPFPPTSPQATPRMPRRQTSS</sequence>
<evidence type="ECO:0000313" key="3">
    <source>
        <dbReference type="WBParaSite" id="PEQ_0000892501-mRNA-1"/>
    </source>
</evidence>
<reference evidence="3" key="1">
    <citation type="submission" date="2022-11" db="UniProtKB">
        <authorList>
            <consortium name="WormBaseParasite"/>
        </authorList>
    </citation>
    <scope>IDENTIFICATION</scope>
</reference>
<dbReference type="WBParaSite" id="PEQ_0000892501-mRNA-1">
    <property type="protein sequence ID" value="PEQ_0000892501-mRNA-1"/>
    <property type="gene ID" value="PEQ_0000892501"/>
</dbReference>
<proteinExistence type="predicted"/>